<organism evidence="5 6">
    <name type="scientific">Kineococcus rhizosphaerae</name>
    <dbReference type="NCBI Taxonomy" id="559628"/>
    <lineage>
        <taxon>Bacteria</taxon>
        <taxon>Bacillati</taxon>
        <taxon>Actinomycetota</taxon>
        <taxon>Actinomycetes</taxon>
        <taxon>Kineosporiales</taxon>
        <taxon>Kineosporiaceae</taxon>
        <taxon>Kineococcus</taxon>
    </lineage>
</organism>
<dbReference type="GO" id="GO:0012505">
    <property type="term" value="C:endomembrane system"/>
    <property type="evidence" value="ECO:0007669"/>
    <property type="project" value="UniProtKB-ARBA"/>
</dbReference>
<keyword evidence="4" id="KW-0472">Membrane</keyword>
<dbReference type="Gene3D" id="1.10.3630.10">
    <property type="entry name" value="yeast vps74-n-term truncation variant domain like"/>
    <property type="match status" value="1"/>
</dbReference>
<evidence type="ECO:0000313" key="6">
    <source>
        <dbReference type="Proteomes" id="UP000238083"/>
    </source>
</evidence>
<comment type="caution">
    <text evidence="5">The sequence shown here is derived from an EMBL/GenBank/DDBJ whole genome shotgun (WGS) entry which is preliminary data.</text>
</comment>
<dbReference type="Proteomes" id="UP000238083">
    <property type="component" value="Unassembled WGS sequence"/>
</dbReference>
<dbReference type="EMBL" id="PVZF01000004">
    <property type="protein sequence ID" value="PRY16136.1"/>
    <property type="molecule type" value="Genomic_DNA"/>
</dbReference>
<comment type="subcellular location">
    <subcellularLocation>
        <location evidence="1">Golgi apparatus membrane</location>
        <topology evidence="1">Peripheral membrane protein</topology>
        <orientation evidence="1">Cytoplasmic side</orientation>
    </subcellularLocation>
</comment>
<name>A0A2T0R5U0_9ACTN</name>
<dbReference type="Pfam" id="PF05719">
    <property type="entry name" value="GPP34"/>
    <property type="match status" value="1"/>
</dbReference>
<sequence>MDTALVDDVVVLLLDPESGRPLTDATRLRAVVGGSVLLDLALRGRLVAEPTRWGQDKVEVTDASPTGDDVLDHALQRLGTRRWAAASAVTRVVDQRVGRQVRDRLAGRGALRHTPGGVLRLARDHPAAPVRDPLVAALSDAVSGTREVPPRVLALVTLVHSVGAVPKVVPGLALPRKQLAARVAKLSALLTEGEWAGPAVAAAVRSAQAAVTAAVTAGTVAATTAAG</sequence>
<keyword evidence="3" id="KW-0446">Lipid-binding</keyword>
<gene>
    <name evidence="5" type="ORF">CLV37_104357</name>
</gene>
<evidence type="ECO:0000313" key="5">
    <source>
        <dbReference type="EMBL" id="PRY16136.1"/>
    </source>
</evidence>
<dbReference type="OrthoDB" id="4962633at2"/>
<reference evidence="5 6" key="1">
    <citation type="submission" date="2018-03" db="EMBL/GenBank/DDBJ databases">
        <title>Genomic Encyclopedia of Archaeal and Bacterial Type Strains, Phase II (KMG-II): from individual species to whole genera.</title>
        <authorList>
            <person name="Goeker M."/>
        </authorList>
    </citation>
    <scope>NUCLEOTIDE SEQUENCE [LARGE SCALE GENOMIC DNA]</scope>
    <source>
        <strain evidence="5 6">DSM 19711</strain>
    </source>
</reference>
<evidence type="ECO:0000256" key="4">
    <source>
        <dbReference type="ARBA" id="ARBA00023136"/>
    </source>
</evidence>
<dbReference type="GO" id="GO:0070273">
    <property type="term" value="F:phosphatidylinositol-4-phosphate binding"/>
    <property type="evidence" value="ECO:0007669"/>
    <property type="project" value="InterPro"/>
</dbReference>
<dbReference type="RefSeq" id="WP_106210071.1">
    <property type="nucleotide sequence ID" value="NZ_PVZF01000004.1"/>
</dbReference>
<dbReference type="InterPro" id="IPR008628">
    <property type="entry name" value="GPP34-like"/>
</dbReference>
<protein>
    <submittedName>
        <fullName evidence="5">Golgi phosphoprotein 3 GPP34</fullName>
    </submittedName>
</protein>
<keyword evidence="2" id="KW-0333">Golgi apparatus</keyword>
<dbReference type="GO" id="GO:0005737">
    <property type="term" value="C:cytoplasm"/>
    <property type="evidence" value="ECO:0007669"/>
    <property type="project" value="UniProtKB-ARBA"/>
</dbReference>
<evidence type="ECO:0000256" key="2">
    <source>
        <dbReference type="ARBA" id="ARBA00023034"/>
    </source>
</evidence>
<dbReference type="InterPro" id="IPR038261">
    <property type="entry name" value="GPP34-like_sf"/>
</dbReference>
<accession>A0A2T0R5U0</accession>
<dbReference type="AlphaFoldDB" id="A0A2T0R5U0"/>
<keyword evidence="6" id="KW-1185">Reference proteome</keyword>
<evidence type="ECO:0000256" key="1">
    <source>
        <dbReference type="ARBA" id="ARBA00004255"/>
    </source>
</evidence>
<proteinExistence type="predicted"/>
<evidence type="ECO:0000256" key="3">
    <source>
        <dbReference type="ARBA" id="ARBA00023121"/>
    </source>
</evidence>